<feature type="region of interest" description="Disordered" evidence="1">
    <location>
        <begin position="149"/>
        <end position="168"/>
    </location>
</feature>
<name>A0ABQ7SZW2_PHRPL</name>
<protein>
    <submittedName>
        <fullName evidence="2">Uncharacterized protein</fullName>
    </submittedName>
</protein>
<reference evidence="2 3" key="1">
    <citation type="journal article" date="2022" name="Gigascience">
        <title>A chromosome-level genome assembly and annotation of the desert horned lizard, Phrynosoma platyrhinos, provides insight into chromosomal rearrangements among reptiles.</title>
        <authorList>
            <person name="Koochekian N."/>
            <person name="Ascanio A."/>
            <person name="Farleigh K."/>
            <person name="Card D.C."/>
            <person name="Schield D.R."/>
            <person name="Castoe T.A."/>
            <person name="Jezkova T."/>
        </authorList>
    </citation>
    <scope>NUCLEOTIDE SEQUENCE [LARGE SCALE GENOMIC DNA]</scope>
    <source>
        <strain evidence="2">NK-2021</strain>
    </source>
</reference>
<dbReference type="EMBL" id="JAIPUX010003289">
    <property type="protein sequence ID" value="KAH0622789.1"/>
    <property type="molecule type" value="Genomic_DNA"/>
</dbReference>
<keyword evidence="3" id="KW-1185">Reference proteome</keyword>
<evidence type="ECO:0000313" key="2">
    <source>
        <dbReference type="EMBL" id="KAH0622789.1"/>
    </source>
</evidence>
<evidence type="ECO:0000313" key="3">
    <source>
        <dbReference type="Proteomes" id="UP000826234"/>
    </source>
</evidence>
<comment type="caution">
    <text evidence="2">The sequence shown here is derived from an EMBL/GenBank/DDBJ whole genome shotgun (WGS) entry which is preliminary data.</text>
</comment>
<organism evidence="2 3">
    <name type="scientific">Phrynosoma platyrhinos</name>
    <name type="common">Desert horned lizard</name>
    <dbReference type="NCBI Taxonomy" id="52577"/>
    <lineage>
        <taxon>Eukaryota</taxon>
        <taxon>Metazoa</taxon>
        <taxon>Chordata</taxon>
        <taxon>Craniata</taxon>
        <taxon>Vertebrata</taxon>
        <taxon>Euteleostomi</taxon>
        <taxon>Lepidosauria</taxon>
        <taxon>Squamata</taxon>
        <taxon>Bifurcata</taxon>
        <taxon>Unidentata</taxon>
        <taxon>Episquamata</taxon>
        <taxon>Toxicofera</taxon>
        <taxon>Iguania</taxon>
        <taxon>Phrynosomatidae</taxon>
        <taxon>Phrynosomatinae</taxon>
        <taxon>Phrynosoma</taxon>
    </lineage>
</organism>
<sequence length="168" mass="19303">MPQCELIVDIFCVAFETAWWEEAAFVPVFAVKRPDEQRDVKYGLQGEEQICWSAFYSVKVAGKKSSLEQLADAMEMIQKSSNDMELQMAGLKFIAKLLEEEPGREWQEKQVLKSESELTIRSVVFLKFTYRAVVTMWTEKLSKLIKELGNSQTTQEMSEDNIKGDNSN</sequence>
<proteinExistence type="predicted"/>
<evidence type="ECO:0000256" key="1">
    <source>
        <dbReference type="SAM" id="MobiDB-lite"/>
    </source>
</evidence>
<accession>A0ABQ7SZW2</accession>
<gene>
    <name evidence="2" type="ORF">JD844_025460</name>
</gene>
<dbReference type="Proteomes" id="UP000826234">
    <property type="component" value="Unassembled WGS sequence"/>
</dbReference>